<keyword evidence="4" id="KW-1185">Reference proteome</keyword>
<sequence>MLRVSAGSSLQHKTQRNQLYSAAEQDSERGDNRNAKIAITGQTGQHQKIVQKKGIEQGRVSQQSQRNGEELVHVENLSLSDGTTYTGQILKHRSPPLKHGFGLQLWKDGARYEGDWLNGKANGKGTFYHLNGDIYEGDFIDDRANGNGVYFHKNGSKYTGEWKNDLKDGRGREEWEDGAYYEGDFREGRKHGVGTYLWSDGSTYSGGWSNNNIDGRGKYVWPDGRSYEGGWSDNKLHGQGMYVWPDGRKYEGSYVDDQKEGYGIYYWPDGKRYEGQWRNGKQHGEGKIVNAKGKQRRGIWEDGNRLQWIDGSSKRDHRSSFNGTMQGGEVQSTFQNQNDSLIMKGTISPAPSTINNHHQNL</sequence>
<keyword evidence="1" id="KW-0677">Repeat</keyword>
<dbReference type="EMBL" id="RRYP01009837">
    <property type="protein sequence ID" value="TNV78792.1"/>
    <property type="molecule type" value="Genomic_DNA"/>
</dbReference>
<organism evidence="3 4">
    <name type="scientific">Halteria grandinella</name>
    <dbReference type="NCBI Taxonomy" id="5974"/>
    <lineage>
        <taxon>Eukaryota</taxon>
        <taxon>Sar</taxon>
        <taxon>Alveolata</taxon>
        <taxon>Ciliophora</taxon>
        <taxon>Intramacronucleata</taxon>
        <taxon>Spirotrichea</taxon>
        <taxon>Stichotrichia</taxon>
        <taxon>Sporadotrichida</taxon>
        <taxon>Halteriidae</taxon>
        <taxon>Halteria</taxon>
    </lineage>
</organism>
<dbReference type="SUPFAM" id="SSF82185">
    <property type="entry name" value="Histone H3 K4-specific methyltransferase SET7/9 N-terminal domain"/>
    <property type="match status" value="2"/>
</dbReference>
<dbReference type="PANTHER" id="PTHR23084">
    <property type="entry name" value="PHOSPHATIDYLINOSITOL-4-PHOSPHATE 5-KINASE RELATED"/>
    <property type="match status" value="1"/>
</dbReference>
<dbReference type="SMART" id="SM00698">
    <property type="entry name" value="MORN"/>
    <property type="match status" value="9"/>
</dbReference>
<proteinExistence type="predicted"/>
<accession>A0A8J8NNX2</accession>
<dbReference type="Pfam" id="PF02493">
    <property type="entry name" value="MORN"/>
    <property type="match status" value="9"/>
</dbReference>
<name>A0A8J8NNX2_HALGN</name>
<evidence type="ECO:0000313" key="4">
    <source>
        <dbReference type="Proteomes" id="UP000785679"/>
    </source>
</evidence>
<dbReference type="Proteomes" id="UP000785679">
    <property type="component" value="Unassembled WGS sequence"/>
</dbReference>
<dbReference type="InterPro" id="IPR003409">
    <property type="entry name" value="MORN"/>
</dbReference>
<dbReference type="PANTHER" id="PTHR23084:SF179">
    <property type="entry name" value="OS10G0565000 PROTEIN"/>
    <property type="match status" value="1"/>
</dbReference>
<evidence type="ECO:0000256" key="2">
    <source>
        <dbReference type="SAM" id="MobiDB-lite"/>
    </source>
</evidence>
<evidence type="ECO:0000313" key="3">
    <source>
        <dbReference type="EMBL" id="TNV78792.1"/>
    </source>
</evidence>
<evidence type="ECO:0000256" key="1">
    <source>
        <dbReference type="ARBA" id="ARBA00022737"/>
    </source>
</evidence>
<dbReference type="OrthoDB" id="282259at2759"/>
<dbReference type="AlphaFoldDB" id="A0A8J8NNX2"/>
<feature type="region of interest" description="Disordered" evidence="2">
    <location>
        <begin position="1"/>
        <end position="32"/>
    </location>
</feature>
<feature type="compositionally biased region" description="Polar residues" evidence="2">
    <location>
        <begin position="1"/>
        <end position="20"/>
    </location>
</feature>
<dbReference type="Gene3D" id="2.20.110.10">
    <property type="entry name" value="Histone H3 K4-specific methyltransferase SET7/9 N-terminal domain"/>
    <property type="match status" value="4"/>
</dbReference>
<comment type="caution">
    <text evidence="3">The sequence shown here is derived from an EMBL/GenBank/DDBJ whole genome shotgun (WGS) entry which is preliminary data.</text>
</comment>
<dbReference type="FunFam" id="2.20.110.10:FF:000002">
    <property type="entry name" value="Phosphatidylinositol 4-phosphate 5-kinase 8"/>
    <property type="match status" value="1"/>
</dbReference>
<reference evidence="3" key="1">
    <citation type="submission" date="2019-06" db="EMBL/GenBank/DDBJ databases">
        <authorList>
            <person name="Zheng W."/>
        </authorList>
    </citation>
    <scope>NUCLEOTIDE SEQUENCE</scope>
    <source>
        <strain evidence="3">QDHG01</strain>
    </source>
</reference>
<protein>
    <submittedName>
        <fullName evidence="3">Uncharacterized protein</fullName>
    </submittedName>
</protein>
<gene>
    <name evidence="3" type="ORF">FGO68_gene5616</name>
</gene>